<sequence length="173" mass="18992">MVDLNLGNVQNKNIKDGNATNAVKVNNVVSTANSKLESTFAEVHAGKNAPVQATLDKHLNRALGKYFTVTGAEFQETPDFNDPDKLNTATVYSVRVTSKKAWLPLGTEIQVKVKNHKPIFTQPELQDIMFGSTSPIVVRFDELAHYHFGNGESLNAVDIHKVSISAKEAMNLD</sequence>
<dbReference type="Proteomes" id="UP001141981">
    <property type="component" value="Unassembled WGS sequence"/>
</dbReference>
<dbReference type="AlphaFoldDB" id="A0A9X3W609"/>
<accession>A0A9X3W609</accession>
<evidence type="ECO:0000313" key="1">
    <source>
        <dbReference type="EMBL" id="MDB6258195.1"/>
    </source>
</evidence>
<dbReference type="RefSeq" id="WP_271880813.1">
    <property type="nucleotide sequence ID" value="NZ_JAOTGY010000009.1"/>
</dbReference>
<comment type="caution">
    <text evidence="1">The sequence shown here is derived from an EMBL/GenBank/DDBJ whole genome shotgun (WGS) entry which is preliminary data.</text>
</comment>
<reference evidence="1" key="1">
    <citation type="journal article" date="2022" name="Microorganisms">
        <title>Antibiotic Susceptibility, Resistance Gene Determinants and Corresponding Genomic Regions in Lactobacillus amylovorus Isolates Derived from Wild Boars and Domestic Pigs.</title>
        <authorList>
            <person name="Moravkova M."/>
            <person name="Kostovova I."/>
            <person name="Kavanova K."/>
            <person name="Pechar R."/>
            <person name="Stanek S."/>
            <person name="Brychta A."/>
            <person name="Zeman M."/>
            <person name="Kubasova T."/>
        </authorList>
    </citation>
    <scope>NUCLEOTIDE SEQUENCE</scope>
    <source>
        <strain evidence="1">M490A</strain>
    </source>
</reference>
<name>A0A9X3W609_LACAM</name>
<protein>
    <submittedName>
        <fullName evidence="1">Uncharacterized protein</fullName>
    </submittedName>
</protein>
<gene>
    <name evidence="1" type="ORF">ODU72_05840</name>
</gene>
<evidence type="ECO:0000313" key="2">
    <source>
        <dbReference type="Proteomes" id="UP001141981"/>
    </source>
</evidence>
<proteinExistence type="predicted"/>
<reference evidence="1" key="2">
    <citation type="submission" date="2022-10" db="EMBL/GenBank/DDBJ databases">
        <authorList>
            <person name="Kostovova I."/>
            <person name="Moravkova M."/>
            <person name="Pechar R."/>
        </authorList>
    </citation>
    <scope>NUCLEOTIDE SEQUENCE</scope>
    <source>
        <strain evidence="1">M490A</strain>
    </source>
</reference>
<organism evidence="1 2">
    <name type="scientific">Lactobacillus amylovorus</name>
    <dbReference type="NCBI Taxonomy" id="1604"/>
    <lineage>
        <taxon>Bacteria</taxon>
        <taxon>Bacillati</taxon>
        <taxon>Bacillota</taxon>
        <taxon>Bacilli</taxon>
        <taxon>Lactobacillales</taxon>
        <taxon>Lactobacillaceae</taxon>
        <taxon>Lactobacillus</taxon>
    </lineage>
</organism>
<dbReference type="EMBL" id="JAOTGY010000009">
    <property type="protein sequence ID" value="MDB6258195.1"/>
    <property type="molecule type" value="Genomic_DNA"/>
</dbReference>